<accession>A0A7K3WMA9</accession>
<protein>
    <submittedName>
        <fullName evidence="1">Uncharacterized protein</fullName>
    </submittedName>
</protein>
<dbReference type="AlphaFoldDB" id="A0A7K3WMA9"/>
<comment type="caution">
    <text evidence="1">The sequence shown here is derived from an EMBL/GenBank/DDBJ whole genome shotgun (WGS) entry which is preliminary data.</text>
</comment>
<name>A0A7K3WMA9_9FLAO</name>
<keyword evidence="2" id="KW-1185">Reference proteome</keyword>
<dbReference type="EMBL" id="JAAGVY010000002">
    <property type="protein sequence ID" value="NEN22151.1"/>
    <property type="molecule type" value="Genomic_DNA"/>
</dbReference>
<proteinExistence type="predicted"/>
<sequence length="72" mass="8499">MEISWSRVMHRGAERIKIDFPYNQKLSNAIRAEAGARWSKTLKAWHVKDSNENIEKILVIVEKMMKEDNDKL</sequence>
<dbReference type="Proteomes" id="UP000486602">
    <property type="component" value="Unassembled WGS sequence"/>
</dbReference>
<reference evidence="1 2" key="1">
    <citation type="submission" date="2020-02" db="EMBL/GenBank/DDBJ databases">
        <title>Out from the shadows clarifying the taxonomy of the family Cryomorphaceae and related taxa by utilizing the GTDB taxonomic framework.</title>
        <authorList>
            <person name="Bowman J.P."/>
        </authorList>
    </citation>
    <scope>NUCLEOTIDE SEQUENCE [LARGE SCALE GENOMIC DNA]</scope>
    <source>
        <strain evidence="1 2">QSSC 1-22</strain>
    </source>
</reference>
<dbReference type="RefSeq" id="WP_163282879.1">
    <property type="nucleotide sequence ID" value="NZ_JAAGVY010000002.1"/>
</dbReference>
<gene>
    <name evidence="1" type="ORF">G3O08_01370</name>
</gene>
<evidence type="ECO:0000313" key="2">
    <source>
        <dbReference type="Proteomes" id="UP000486602"/>
    </source>
</evidence>
<evidence type="ECO:0000313" key="1">
    <source>
        <dbReference type="EMBL" id="NEN22151.1"/>
    </source>
</evidence>
<organism evidence="1 2">
    <name type="scientific">Cryomorpha ignava</name>
    <dbReference type="NCBI Taxonomy" id="101383"/>
    <lineage>
        <taxon>Bacteria</taxon>
        <taxon>Pseudomonadati</taxon>
        <taxon>Bacteroidota</taxon>
        <taxon>Flavobacteriia</taxon>
        <taxon>Flavobacteriales</taxon>
        <taxon>Cryomorphaceae</taxon>
        <taxon>Cryomorpha</taxon>
    </lineage>
</organism>